<evidence type="ECO:0000313" key="3">
    <source>
        <dbReference type="Proteomes" id="UP000295414"/>
    </source>
</evidence>
<evidence type="ECO:0000256" key="1">
    <source>
        <dbReference type="ARBA" id="ARBA00022679"/>
    </source>
</evidence>
<proteinExistence type="predicted"/>
<dbReference type="SUPFAM" id="SSF52540">
    <property type="entry name" value="P-loop containing nucleoside triphosphate hydrolases"/>
    <property type="match status" value="1"/>
</dbReference>
<evidence type="ECO:0000313" key="2">
    <source>
        <dbReference type="EMBL" id="TCT20067.1"/>
    </source>
</evidence>
<dbReference type="GO" id="GO:0008476">
    <property type="term" value="F:protein-tyrosine sulfotransferase activity"/>
    <property type="evidence" value="ECO:0007669"/>
    <property type="project" value="InterPro"/>
</dbReference>
<dbReference type="PANTHER" id="PTHR12788:SF10">
    <property type="entry name" value="PROTEIN-TYROSINE SULFOTRANSFERASE"/>
    <property type="match status" value="1"/>
</dbReference>
<gene>
    <name evidence="2" type="ORF">EDC34_11326</name>
</gene>
<keyword evidence="1 2" id="KW-0808">Transferase</keyword>
<dbReference type="OrthoDB" id="9766687at2"/>
<dbReference type="EMBL" id="SMAP01000013">
    <property type="protein sequence ID" value="TCT20067.1"/>
    <property type="molecule type" value="Genomic_DNA"/>
</dbReference>
<comment type="caution">
    <text evidence="2">The sequence shown here is derived from an EMBL/GenBank/DDBJ whole genome shotgun (WGS) entry which is preliminary data.</text>
</comment>
<dbReference type="RefSeq" id="WP_114961072.1">
    <property type="nucleotide sequence ID" value="NZ_MSZW01000015.1"/>
</dbReference>
<keyword evidence="3" id="KW-1185">Reference proteome</keyword>
<dbReference type="AlphaFoldDB" id="A0A4R3MWE6"/>
<dbReference type="InterPro" id="IPR011990">
    <property type="entry name" value="TPR-like_helical_dom_sf"/>
</dbReference>
<reference evidence="2 3" key="1">
    <citation type="submission" date="2019-03" db="EMBL/GenBank/DDBJ databases">
        <title>Genomic Encyclopedia of Type Strains, Phase IV (KMG-IV): sequencing the most valuable type-strain genomes for metagenomic binning, comparative biology and taxonomic classification.</title>
        <authorList>
            <person name="Goeker M."/>
        </authorList>
    </citation>
    <scope>NUCLEOTIDE SEQUENCE [LARGE SCALE GENOMIC DNA]</scope>
    <source>
        <strain evidence="2 3">DSM 13605</strain>
    </source>
</reference>
<dbReference type="InterPro" id="IPR027417">
    <property type="entry name" value="P-loop_NTPase"/>
</dbReference>
<dbReference type="Proteomes" id="UP000295414">
    <property type="component" value="Unassembled WGS sequence"/>
</dbReference>
<name>A0A4R3MWE6_9GAMM</name>
<accession>A0A4R3MWE6</accession>
<dbReference type="Gene3D" id="3.40.50.300">
    <property type="entry name" value="P-loop containing nucleotide triphosphate hydrolases"/>
    <property type="match status" value="1"/>
</dbReference>
<dbReference type="InterPro" id="IPR026634">
    <property type="entry name" value="TPST-like"/>
</dbReference>
<dbReference type="Pfam" id="PF13469">
    <property type="entry name" value="Sulfotransfer_3"/>
    <property type="match status" value="1"/>
</dbReference>
<protein>
    <submittedName>
        <fullName evidence="2">Sulfotransferase family protein</fullName>
    </submittedName>
</protein>
<sequence>MMVRSMEMKLMAARQQAQGLVARGAWAEVRALWLRELAGMPDSGDIMVELSYVESHAGGYRKALEWAERASGHLPVTEEGRLGLIRRLHTFNLSSALHATAQGFLTDRGASPTVLAECGRCLSLAGDFAMARRCIDAAIQHGQASEAISLLHAQLLVQEGASQEAEDIFEGLLARNPANAQAWWLLARLKSHTAERNHIARILSALQVAGDDPHRAALLARALHKEADDVGDRALAWSALELMCRAKRRVEHYDPSEERRLLQRLLDFPLDAISAAADQGAVPIFIVGMHRSGTTLLEQMLAASPQLSALGELSDFPAALRYAADCHARDIVDVNVLDRLIERRQVDVGSIYLGKVAWRLEGVRFFTDKQPGNYRVLGLICRALPQARVLHMVRHPLEVCFSNLREIFNGINAFSYDQATLADHYLAYRKLMAHWHRMFPGRILDVNYSDLVADPEGSLRRVSAFCGMQYVPEMADPRNSRRKAVATASTVQVRQRVIDQRVPKWKAYEPHLQPLMNALREGGCALVP</sequence>
<dbReference type="PANTHER" id="PTHR12788">
    <property type="entry name" value="PROTEIN-TYROSINE SULFOTRANSFERASE 2"/>
    <property type="match status" value="1"/>
</dbReference>
<dbReference type="Gene3D" id="1.25.40.10">
    <property type="entry name" value="Tetratricopeptide repeat domain"/>
    <property type="match status" value="1"/>
</dbReference>
<organism evidence="2 3">
    <name type="scientific">Thermomonas haemolytica</name>
    <dbReference type="NCBI Taxonomy" id="141949"/>
    <lineage>
        <taxon>Bacteria</taxon>
        <taxon>Pseudomonadati</taxon>
        <taxon>Pseudomonadota</taxon>
        <taxon>Gammaproteobacteria</taxon>
        <taxon>Lysobacterales</taxon>
        <taxon>Lysobacteraceae</taxon>
        <taxon>Thermomonas</taxon>
    </lineage>
</organism>
<dbReference type="SUPFAM" id="SSF48452">
    <property type="entry name" value="TPR-like"/>
    <property type="match status" value="1"/>
</dbReference>